<evidence type="ECO:0000256" key="5">
    <source>
        <dbReference type="NCBIfam" id="TIGR00020"/>
    </source>
</evidence>
<evidence type="ECO:0000256" key="3">
    <source>
        <dbReference type="ARBA" id="ARBA00022917"/>
    </source>
</evidence>
<comment type="subcellular location">
    <subcellularLocation>
        <location evidence="4">Cytoplasm</location>
    </subcellularLocation>
</comment>
<dbReference type="NCBIfam" id="TIGR00020">
    <property type="entry name" value="prfB"/>
    <property type="match status" value="1"/>
</dbReference>
<dbReference type="SMART" id="SM00937">
    <property type="entry name" value="PCRF"/>
    <property type="match status" value="1"/>
</dbReference>
<reference evidence="7 8" key="1">
    <citation type="submission" date="2017-09" db="EMBL/GenBank/DDBJ databases">
        <title>Depth-based differentiation of microbial function through sediment-hosted aquifers and enrichment of novel symbionts in the deep terrestrial subsurface.</title>
        <authorList>
            <person name="Probst A.J."/>
            <person name="Ladd B."/>
            <person name="Jarett J.K."/>
            <person name="Geller-Mcgrath D.E."/>
            <person name="Sieber C.M."/>
            <person name="Emerson J.B."/>
            <person name="Anantharaman K."/>
            <person name="Thomas B.C."/>
            <person name="Malmstrom R."/>
            <person name="Stieglmeier M."/>
            <person name="Klingl A."/>
            <person name="Woyke T."/>
            <person name="Ryan C.M."/>
            <person name="Banfield J.F."/>
        </authorList>
    </citation>
    <scope>NUCLEOTIDE SEQUENCE [LARGE SCALE GENOMIC DNA]</scope>
    <source>
        <strain evidence="7">CG22_combo_CG10-13_8_21_14_all_38_20</strain>
    </source>
</reference>
<dbReference type="InterPro" id="IPR045853">
    <property type="entry name" value="Pep_chain_release_fac_I_sf"/>
</dbReference>
<evidence type="ECO:0000259" key="6">
    <source>
        <dbReference type="PROSITE" id="PS00745"/>
    </source>
</evidence>
<keyword evidence="4" id="KW-0963">Cytoplasm</keyword>
<name>A0A2H0BVR9_9BACT</name>
<comment type="PTM">
    <text evidence="4">Methylated by PrmC. Methylation increases the termination efficiency of RF2.</text>
</comment>
<gene>
    <name evidence="4" type="primary">prfB</name>
    <name evidence="7" type="ORF">COW99_02305</name>
</gene>
<evidence type="ECO:0000256" key="2">
    <source>
        <dbReference type="ARBA" id="ARBA00022481"/>
    </source>
</evidence>
<dbReference type="Pfam" id="PF00472">
    <property type="entry name" value="RF-1"/>
    <property type="match status" value="1"/>
</dbReference>
<dbReference type="AlphaFoldDB" id="A0A2H0BVR9"/>
<comment type="similarity">
    <text evidence="1 4">Belongs to the prokaryotic/mitochondrial release factor family.</text>
</comment>
<dbReference type="Gene3D" id="3.30.160.20">
    <property type="match status" value="1"/>
</dbReference>
<dbReference type="PROSITE" id="PS00745">
    <property type="entry name" value="RF_PROK_I"/>
    <property type="match status" value="1"/>
</dbReference>
<keyword evidence="3 4" id="KW-0648">Protein biosynthesis</keyword>
<dbReference type="EMBL" id="PCTA01000016">
    <property type="protein sequence ID" value="PIP61777.1"/>
    <property type="molecule type" value="Genomic_DNA"/>
</dbReference>
<keyword evidence="2 4" id="KW-0488">Methylation</keyword>
<dbReference type="Pfam" id="PF03462">
    <property type="entry name" value="PCRF"/>
    <property type="match status" value="1"/>
</dbReference>
<sequence>MDELKERIESLKAKLDVKGKQELIKDLEKQSEGAGFWQDHETSGKKMKKLSQLQRVIERLEWLDALMEEGEEKELVKELEKFEEETYLSSPYADSNAIISIHSGQGGTEAMDWAQMLYRMYIRYIESKGWSWQEVEKQSGEEAGIKSVVLVVEGEYVFGHLQAERGVHRLVRQSPFNSDGLRQTSFALVEVLPVIEDDGEIIITDDEIEWVFYRSSGAGGQNVNKVSTAVRLTHKPTGIVITSQTQRSQHQNRETALNILKSKLWEKQQQELVAKEAQLRGGYIKPGWGNQIRSYVLHPYQMVKDTRTNEETSQVGKVLDGDIEQFIQAYLKKVQDI</sequence>
<dbReference type="Gene3D" id="3.30.70.1660">
    <property type="match status" value="1"/>
</dbReference>
<dbReference type="PANTHER" id="PTHR43116">
    <property type="entry name" value="PEPTIDE CHAIN RELEASE FACTOR 2"/>
    <property type="match status" value="1"/>
</dbReference>
<dbReference type="Proteomes" id="UP000231246">
    <property type="component" value="Unassembled WGS sequence"/>
</dbReference>
<accession>A0A2H0BVR9</accession>
<dbReference type="InterPro" id="IPR000352">
    <property type="entry name" value="Pep_chain_release_fac_I"/>
</dbReference>
<evidence type="ECO:0000313" key="7">
    <source>
        <dbReference type="EMBL" id="PIP61777.1"/>
    </source>
</evidence>
<evidence type="ECO:0000256" key="4">
    <source>
        <dbReference type="HAMAP-Rule" id="MF_00094"/>
    </source>
</evidence>
<evidence type="ECO:0000313" key="8">
    <source>
        <dbReference type="Proteomes" id="UP000231246"/>
    </source>
</evidence>
<dbReference type="HAMAP" id="MF_00094">
    <property type="entry name" value="Rel_fac_2"/>
    <property type="match status" value="1"/>
</dbReference>
<dbReference type="GO" id="GO:0005737">
    <property type="term" value="C:cytoplasm"/>
    <property type="evidence" value="ECO:0007669"/>
    <property type="project" value="UniProtKB-SubCell"/>
</dbReference>
<proteinExistence type="inferred from homology"/>
<evidence type="ECO:0000256" key="1">
    <source>
        <dbReference type="ARBA" id="ARBA00010835"/>
    </source>
</evidence>
<feature type="modified residue" description="N5-methylglutamine" evidence="4">
    <location>
        <position position="221"/>
    </location>
</feature>
<dbReference type="SUPFAM" id="SSF75620">
    <property type="entry name" value="Release factor"/>
    <property type="match status" value="1"/>
</dbReference>
<dbReference type="GO" id="GO:0016149">
    <property type="term" value="F:translation release factor activity, codon specific"/>
    <property type="evidence" value="ECO:0007669"/>
    <property type="project" value="UniProtKB-UniRule"/>
</dbReference>
<dbReference type="Gene3D" id="1.20.58.410">
    <property type="entry name" value="Release factor"/>
    <property type="match status" value="1"/>
</dbReference>
<dbReference type="InterPro" id="IPR004374">
    <property type="entry name" value="PrfB"/>
</dbReference>
<comment type="caution">
    <text evidence="7">The sequence shown here is derived from an EMBL/GenBank/DDBJ whole genome shotgun (WGS) entry which is preliminary data.</text>
</comment>
<dbReference type="PANTHER" id="PTHR43116:SF3">
    <property type="entry name" value="CLASS I PEPTIDE CHAIN RELEASE FACTOR"/>
    <property type="match status" value="1"/>
</dbReference>
<organism evidence="7 8">
    <name type="scientific">Candidatus Roizmanbacteria bacterium CG22_combo_CG10-13_8_21_14_all_38_20</name>
    <dbReference type="NCBI Taxonomy" id="1974862"/>
    <lineage>
        <taxon>Bacteria</taxon>
        <taxon>Candidatus Roizmaniibacteriota</taxon>
    </lineage>
</organism>
<feature type="domain" description="Prokaryotic-type class I peptide chain release factors" evidence="6">
    <location>
        <begin position="214"/>
        <end position="230"/>
    </location>
</feature>
<comment type="function">
    <text evidence="4">Peptide chain release factor 2 directs the termination of translation in response to the peptide chain termination codons UGA and UAA.</text>
</comment>
<dbReference type="InterPro" id="IPR005139">
    <property type="entry name" value="PCRF"/>
</dbReference>
<protein>
    <recommendedName>
        <fullName evidence="4 5">Peptide chain release factor 2</fullName>
        <shortName evidence="4">RF-2</shortName>
    </recommendedName>
</protein>